<dbReference type="AlphaFoldDB" id="A0ABC8RWC5"/>
<sequence length="662" mass="74155">MAEDTSTAELTQRRHGLLKDQVRLVKKKDCDRHEIVPFVDTLSFEKGFFVVIRACQLLTQKNDGLILVGLAGPSGAGKSILTEKILNFMPSIAVISMDNYNDSSRIIDGNFDDPRLTDYDTLLKNIHDLKEGKQVEVPIYDFKSSSRTGYRTVEVPSSRIVIIEGIYALSEKLRPLLDLRVSVRGGVHFDLVKRVLRDIQRAGQEPEEIIHQISETVYPMYKAFIEPDLQTAHIKILNKFNPFTGFQSPTYILKSARNLTVDQIKSVMSEEHTDTMEQTYDIYLLPPGEDPETCQSYLRMRNKDGKYNLMFEEWVIDSPFVISPRITFEVSVRLLGGLMALGYTIATILKRSSHVFCAERVCVKIDWLEQLKRHYVQVQGRDRLVVKGVAEQLGLEGSFIPRTYIEQIQLEKLVNEVMALPYDLKTKLSIDEDLVSSPKEALSRASAERVSMRNKNLRVISHSYSTQGDKNLSKLTGFNVNNRRFDDRSIESSPTPANQGGITQLSEQISTLNVRMDDFTSRIEELNSQLISNRVSASPQNRAVHAEVCNGSAPTSSFVSGLGNGSLAGSIIPNSSSSSQLAKESPLMEEISGIARGQRQVLHQLDNLNNLLRESLGEISRDARTDKNCEIADVDPVRVSLIIALAIGGLGIFLFKGLLSRN</sequence>
<feature type="domain" description="CYTH" evidence="2">
    <location>
        <begin position="245"/>
        <end position="410"/>
    </location>
</feature>
<keyword evidence="1" id="KW-0812">Transmembrane</keyword>
<dbReference type="InterPro" id="IPR023577">
    <property type="entry name" value="CYTH_domain"/>
</dbReference>
<dbReference type="SUPFAM" id="SSF55154">
    <property type="entry name" value="CYTH-like phosphatases"/>
    <property type="match status" value="1"/>
</dbReference>
<evidence type="ECO:0000256" key="1">
    <source>
        <dbReference type="SAM" id="Phobius"/>
    </source>
</evidence>
<protein>
    <recommendedName>
        <fullName evidence="2">CYTH domain-containing protein</fullName>
    </recommendedName>
</protein>
<dbReference type="Pfam" id="PF00485">
    <property type="entry name" value="PRK"/>
    <property type="match status" value="1"/>
</dbReference>
<dbReference type="PRINTS" id="PR00988">
    <property type="entry name" value="URIDINKINASE"/>
</dbReference>
<name>A0ABC8RWC5_9AQUA</name>
<keyword evidence="4" id="KW-1185">Reference proteome</keyword>
<proteinExistence type="predicted"/>
<evidence type="ECO:0000259" key="2">
    <source>
        <dbReference type="PROSITE" id="PS51707"/>
    </source>
</evidence>
<evidence type="ECO:0000313" key="4">
    <source>
        <dbReference type="Proteomes" id="UP001642360"/>
    </source>
</evidence>
<dbReference type="GO" id="GO:0016462">
    <property type="term" value="F:pyrophosphatase activity"/>
    <property type="evidence" value="ECO:0007669"/>
    <property type="project" value="UniProtKB-ARBA"/>
</dbReference>
<dbReference type="PROSITE" id="PS51707">
    <property type="entry name" value="CYTH"/>
    <property type="match status" value="1"/>
</dbReference>
<dbReference type="InterPro" id="IPR006083">
    <property type="entry name" value="PRK/URK"/>
</dbReference>
<organism evidence="3 4">
    <name type="scientific">Ilex paraguariensis</name>
    <name type="common">yerba mate</name>
    <dbReference type="NCBI Taxonomy" id="185542"/>
    <lineage>
        <taxon>Eukaryota</taxon>
        <taxon>Viridiplantae</taxon>
        <taxon>Streptophyta</taxon>
        <taxon>Embryophyta</taxon>
        <taxon>Tracheophyta</taxon>
        <taxon>Spermatophyta</taxon>
        <taxon>Magnoliopsida</taxon>
        <taxon>eudicotyledons</taxon>
        <taxon>Gunneridae</taxon>
        <taxon>Pentapetalae</taxon>
        <taxon>asterids</taxon>
        <taxon>campanulids</taxon>
        <taxon>Aquifoliales</taxon>
        <taxon>Aquifoliaceae</taxon>
        <taxon>Ilex</taxon>
    </lineage>
</organism>
<accession>A0ABC8RWC5</accession>
<feature type="transmembrane region" description="Helical" evidence="1">
    <location>
        <begin position="639"/>
        <end position="659"/>
    </location>
</feature>
<dbReference type="Gene3D" id="3.40.50.300">
    <property type="entry name" value="P-loop containing nucleotide triphosphate hydrolases"/>
    <property type="match status" value="1"/>
</dbReference>
<dbReference type="InterPro" id="IPR027417">
    <property type="entry name" value="P-loop_NTPase"/>
</dbReference>
<keyword evidence="1" id="KW-0472">Membrane</keyword>
<dbReference type="CDD" id="cd02028">
    <property type="entry name" value="UMPK_like"/>
    <property type="match status" value="1"/>
</dbReference>
<evidence type="ECO:0000313" key="3">
    <source>
        <dbReference type="EMBL" id="CAK9149281.1"/>
    </source>
</evidence>
<dbReference type="SUPFAM" id="SSF52540">
    <property type="entry name" value="P-loop containing nucleoside triphosphate hydrolases"/>
    <property type="match status" value="1"/>
</dbReference>
<dbReference type="PANTHER" id="PTHR10285">
    <property type="entry name" value="URIDINE KINASE"/>
    <property type="match status" value="1"/>
</dbReference>
<reference evidence="3 4" key="1">
    <citation type="submission" date="2024-02" db="EMBL/GenBank/DDBJ databases">
        <authorList>
            <person name="Vignale AGUSTIN F."/>
            <person name="Sosa J E."/>
            <person name="Modenutti C."/>
        </authorList>
    </citation>
    <scope>NUCLEOTIDE SEQUENCE [LARGE SCALE GENOMIC DNA]</scope>
</reference>
<gene>
    <name evidence="3" type="ORF">ILEXP_LOCUS17320</name>
</gene>
<comment type="caution">
    <text evidence="3">The sequence shown here is derived from an EMBL/GenBank/DDBJ whole genome shotgun (WGS) entry which is preliminary data.</text>
</comment>
<dbReference type="InterPro" id="IPR033469">
    <property type="entry name" value="CYTH-like_dom_sf"/>
</dbReference>
<dbReference type="Pfam" id="PF01928">
    <property type="entry name" value="CYTH"/>
    <property type="match status" value="1"/>
</dbReference>
<dbReference type="EMBL" id="CAUOFW020001859">
    <property type="protein sequence ID" value="CAK9149281.1"/>
    <property type="molecule type" value="Genomic_DNA"/>
</dbReference>
<dbReference type="Proteomes" id="UP001642360">
    <property type="component" value="Unassembled WGS sequence"/>
</dbReference>
<keyword evidence="1" id="KW-1133">Transmembrane helix</keyword>